<dbReference type="RefSeq" id="WP_213656233.1">
    <property type="nucleotide sequence ID" value="NZ_BOSL01000016.1"/>
</dbReference>
<reference evidence="1 2" key="1">
    <citation type="submission" date="2021-03" db="EMBL/GenBank/DDBJ databases">
        <title>Antimicrobial resistance genes in bacteria isolated from Japanese honey, and their potential for conferring macrolide and lincosamide resistance in the American foulbrood pathogen Paenibacillus larvae.</title>
        <authorList>
            <person name="Okamoto M."/>
            <person name="Kumagai M."/>
            <person name="Kanamori H."/>
            <person name="Takamatsu D."/>
        </authorList>
    </citation>
    <scope>NUCLEOTIDE SEQUENCE [LARGE SCALE GENOMIC DNA]</scope>
    <source>
        <strain evidence="1 2">J42TS3</strain>
    </source>
</reference>
<comment type="caution">
    <text evidence="1">The sequence shown here is derived from an EMBL/GenBank/DDBJ whole genome shotgun (WGS) entry which is preliminary data.</text>
</comment>
<proteinExistence type="predicted"/>
<dbReference type="EMBL" id="BOSL01000016">
    <property type="protein sequence ID" value="GIP55196.1"/>
    <property type="molecule type" value="Genomic_DNA"/>
</dbReference>
<evidence type="ECO:0000313" key="2">
    <source>
        <dbReference type="Proteomes" id="UP000679992"/>
    </source>
</evidence>
<gene>
    <name evidence="1" type="ORF">J42TS3_42310</name>
</gene>
<organism evidence="1 2">
    <name type="scientific">Paenibacillus vini</name>
    <dbReference type="NCBI Taxonomy" id="1476024"/>
    <lineage>
        <taxon>Bacteria</taxon>
        <taxon>Bacillati</taxon>
        <taxon>Bacillota</taxon>
        <taxon>Bacilli</taxon>
        <taxon>Bacillales</taxon>
        <taxon>Paenibacillaceae</taxon>
        <taxon>Paenibacillus</taxon>
    </lineage>
</organism>
<keyword evidence="2" id="KW-1185">Reference proteome</keyword>
<evidence type="ECO:0000313" key="1">
    <source>
        <dbReference type="EMBL" id="GIP55196.1"/>
    </source>
</evidence>
<name>A0ABQ4MGU1_9BACL</name>
<accession>A0ABQ4MGU1</accession>
<sequence length="132" mass="15063">MEKMTYAEYLQENLGILPIKECLEVLDKAGEGKMNDFEVEQELTPVVGTILSDLFNHDREMFGYILEKISMAADTIREREEDITFKLNPCNDSVDLVQQSEAILTLIKNGYCLGDHWFDEDGVLIVVLGEKE</sequence>
<protein>
    <submittedName>
        <fullName evidence="1">Uncharacterized protein</fullName>
    </submittedName>
</protein>
<dbReference type="Proteomes" id="UP000679992">
    <property type="component" value="Unassembled WGS sequence"/>
</dbReference>